<comment type="caution">
    <text evidence="1">The sequence shown here is derived from an EMBL/GenBank/DDBJ whole genome shotgun (WGS) entry which is preliminary data.</text>
</comment>
<evidence type="ECO:0000313" key="1">
    <source>
        <dbReference type="EMBL" id="KAK9307496.1"/>
    </source>
</evidence>
<proteinExistence type="predicted"/>
<dbReference type="EMBL" id="JAWNGG020000028">
    <property type="protein sequence ID" value="KAK9307496.1"/>
    <property type="molecule type" value="Genomic_DNA"/>
</dbReference>
<dbReference type="InterPro" id="IPR038664">
    <property type="entry name" value="Gar1/Naf1_Cbf5-bd_sf"/>
</dbReference>
<reference evidence="1 2" key="1">
    <citation type="submission" date="2024-05" db="EMBL/GenBank/DDBJ databases">
        <title>The nuclear and mitochondrial genome assemblies of Tetragonisca angustula (Apidae: Meliponini), a tiny yet remarkable pollinator in the Neotropics.</title>
        <authorList>
            <person name="Ferrari R."/>
            <person name="Ricardo P.C."/>
            <person name="Dias F.C."/>
            <person name="Araujo N.S."/>
            <person name="Soares D.O."/>
            <person name="Zhou Q.-S."/>
            <person name="Zhu C.-D."/>
            <person name="Coutinho L."/>
            <person name="Airas M.C."/>
            <person name="Batista T.M."/>
        </authorList>
    </citation>
    <scope>NUCLEOTIDE SEQUENCE [LARGE SCALE GENOMIC DNA]</scope>
    <source>
        <strain evidence="1">ASF017062</strain>
        <tissue evidence="1">Abdomen</tissue>
    </source>
</reference>
<dbReference type="Gene3D" id="2.40.10.230">
    <property type="entry name" value="Probable tRNA pseudouridine synthase domain"/>
    <property type="match status" value="1"/>
</dbReference>
<dbReference type="AlphaFoldDB" id="A0AAW1AEL7"/>
<keyword evidence="2" id="KW-1185">Reference proteome</keyword>
<evidence type="ECO:0000313" key="2">
    <source>
        <dbReference type="Proteomes" id="UP001432146"/>
    </source>
</evidence>
<protein>
    <submittedName>
        <fullName evidence="1">Uncharacterized protein</fullName>
    </submittedName>
</protein>
<sequence length="159" mass="18736">MFGDMLSSKNKSKLPNQMNKYFERLSIEPCLEHNEEKNKHLAREIKNIINTLYVPLAVVKPCSLNTLLYIGIPLFLKCTNFYNNESRYTLLGYINDTFESVAEPMYSVSVKLNSTIDILNINAKVYYFRNYPNTSRMYIEHTIDKMSNKRRYNIKIKNL</sequence>
<organism evidence="1 2">
    <name type="scientific">Tetragonisca angustula</name>
    <dbReference type="NCBI Taxonomy" id="166442"/>
    <lineage>
        <taxon>Eukaryota</taxon>
        <taxon>Metazoa</taxon>
        <taxon>Ecdysozoa</taxon>
        <taxon>Arthropoda</taxon>
        <taxon>Hexapoda</taxon>
        <taxon>Insecta</taxon>
        <taxon>Pterygota</taxon>
        <taxon>Neoptera</taxon>
        <taxon>Endopterygota</taxon>
        <taxon>Hymenoptera</taxon>
        <taxon>Apocrita</taxon>
        <taxon>Aculeata</taxon>
        <taxon>Apoidea</taxon>
        <taxon>Anthophila</taxon>
        <taxon>Apidae</taxon>
        <taxon>Tetragonisca</taxon>
    </lineage>
</organism>
<dbReference type="Proteomes" id="UP001432146">
    <property type="component" value="Unassembled WGS sequence"/>
</dbReference>
<accession>A0AAW1AEL7</accession>
<gene>
    <name evidence="1" type="ORF">QLX08_002131</name>
</gene>
<name>A0AAW1AEL7_9HYME</name>